<dbReference type="PANTHER" id="PTHR15623">
    <property type="entry name" value="SPERMATOGENESIS-ASSOCIATED SERINE-RICH PROTEIN 2-RELATED"/>
    <property type="match status" value="1"/>
</dbReference>
<feature type="compositionally biased region" description="Acidic residues" evidence="3">
    <location>
        <begin position="172"/>
        <end position="190"/>
    </location>
</feature>
<reference evidence="5" key="1">
    <citation type="journal article" date="2017" name="Ticks Tick Borne Dis.">
        <title>An insight into the sialome of Hyalomma excavatum.</title>
        <authorList>
            <person name="Ribeiro J.M."/>
            <person name="Slovak M."/>
            <person name="Francischetti I.M."/>
        </authorList>
    </citation>
    <scope>NUCLEOTIDE SEQUENCE</scope>
    <source>
        <strain evidence="5">Samish</strain>
        <tissue evidence="5">Salivary glands</tissue>
    </source>
</reference>
<dbReference type="InterPro" id="IPR003892">
    <property type="entry name" value="CUE"/>
</dbReference>
<dbReference type="GO" id="GO:0005737">
    <property type="term" value="C:cytoplasm"/>
    <property type="evidence" value="ECO:0007669"/>
    <property type="project" value="TreeGrafter"/>
</dbReference>
<evidence type="ECO:0000256" key="3">
    <source>
        <dbReference type="SAM" id="MobiDB-lite"/>
    </source>
</evidence>
<feature type="domain" description="CUE" evidence="4">
    <location>
        <begin position="29"/>
        <end position="72"/>
    </location>
</feature>
<dbReference type="Pfam" id="PF07139">
    <property type="entry name" value="SPATS2-like"/>
    <property type="match status" value="1"/>
</dbReference>
<comment type="similarity">
    <text evidence="1">Belongs to the SPATS2 family.</text>
</comment>
<dbReference type="PANTHER" id="PTHR15623:SF11">
    <property type="entry name" value="SPERMATOGENESIS-ASSOCIATED SERINE-RICH PROTEIN 2"/>
    <property type="match status" value="1"/>
</dbReference>
<dbReference type="EMBL" id="GEFH01005062">
    <property type="protein sequence ID" value="JAP63519.1"/>
    <property type="molecule type" value="mRNA"/>
</dbReference>
<keyword evidence="2" id="KW-0175">Coiled coil</keyword>
<accession>A0A131X9Q4</accession>
<dbReference type="InterPro" id="IPR009816">
    <property type="entry name" value="SPATS2-like"/>
</dbReference>
<evidence type="ECO:0000313" key="5">
    <source>
        <dbReference type="EMBL" id="JAP63519.1"/>
    </source>
</evidence>
<feature type="region of interest" description="Disordered" evidence="3">
    <location>
        <begin position="421"/>
        <end position="543"/>
    </location>
</feature>
<feature type="compositionally biased region" description="Basic and acidic residues" evidence="3">
    <location>
        <begin position="467"/>
        <end position="479"/>
    </location>
</feature>
<dbReference type="GO" id="GO:0043130">
    <property type="term" value="F:ubiquitin binding"/>
    <property type="evidence" value="ECO:0007669"/>
    <property type="project" value="InterPro"/>
</dbReference>
<feature type="region of interest" description="Disordered" evidence="3">
    <location>
        <begin position="87"/>
        <end position="123"/>
    </location>
</feature>
<sequence length="543" mass="60081">MARKIGVRSIYDTHNNVALADGEQHGPDDLKEKLSKVREVVPSMSKDQICMALRTYDYDVNATITAISENGPEEALREWNCAGNKVKMANKNRKRKKKTKKEPAAGSVEGPEANAGGDGKDVDLGKLEEDKEQLEVLPASTSPEEAPVSSCKQNGSEPEKYSVVSYGWGDDPLPEEPSQEDDDKPEEFGELETKSSSGHSKCIPDVKCSDNNEATCPPPSTSNSTLPKKTCLEKSLKDLSRQTVALQRVQILLEEQLTKAEKAIKTAVSEVQKVLLERQEQLEKEMEKVTNDARAMLQQRQKLAAELKARSEKASTLSEQSLTELRDDIKHFVVERKYDEELGKTARFVYNKEKIEKEIKDYGQVVHVRDPYTSRRLSMSSVASSSYHDSGYHQSVTSSPVYKSQHYSYDTMKEEEYKGRKFEGGGYSRPSDGRASKVYTNSHRSSYPGASPGGARSGNYSRGGRARRPDDARYGDRGGGRGGYGGGGRPHRYNQGGTGRGRYTAEMGRPTSESGRHTTELGRHSWDADSTGKHSSDGFNGQL</sequence>
<evidence type="ECO:0000256" key="1">
    <source>
        <dbReference type="ARBA" id="ARBA00007105"/>
    </source>
</evidence>
<evidence type="ECO:0000256" key="2">
    <source>
        <dbReference type="SAM" id="Coils"/>
    </source>
</evidence>
<feature type="region of interest" description="Disordered" evidence="3">
    <location>
        <begin position="135"/>
        <end position="227"/>
    </location>
</feature>
<dbReference type="Pfam" id="PF02845">
    <property type="entry name" value="CUE"/>
    <property type="match status" value="1"/>
</dbReference>
<evidence type="ECO:0000259" key="4">
    <source>
        <dbReference type="PROSITE" id="PS51140"/>
    </source>
</evidence>
<feature type="compositionally biased region" description="Basic and acidic residues" evidence="3">
    <location>
        <begin position="514"/>
        <end position="536"/>
    </location>
</feature>
<organism evidence="5">
    <name type="scientific">Hyalomma excavatum</name>
    <dbReference type="NCBI Taxonomy" id="257692"/>
    <lineage>
        <taxon>Eukaryota</taxon>
        <taxon>Metazoa</taxon>
        <taxon>Ecdysozoa</taxon>
        <taxon>Arthropoda</taxon>
        <taxon>Chelicerata</taxon>
        <taxon>Arachnida</taxon>
        <taxon>Acari</taxon>
        <taxon>Parasitiformes</taxon>
        <taxon>Ixodida</taxon>
        <taxon>Ixodoidea</taxon>
        <taxon>Ixodidae</taxon>
        <taxon>Hyalomminae</taxon>
        <taxon>Hyalomma</taxon>
    </lineage>
</organism>
<dbReference type="SUPFAM" id="SSF46934">
    <property type="entry name" value="UBA-like"/>
    <property type="match status" value="1"/>
</dbReference>
<feature type="compositionally biased region" description="Basic residues" evidence="3">
    <location>
        <begin position="88"/>
        <end position="100"/>
    </location>
</feature>
<feature type="coiled-coil region" evidence="2">
    <location>
        <begin position="272"/>
        <end position="306"/>
    </location>
</feature>
<protein>
    <recommendedName>
        <fullName evidence="4">CUE domain-containing protein</fullName>
    </recommendedName>
</protein>
<dbReference type="PROSITE" id="PS51140">
    <property type="entry name" value="CUE"/>
    <property type="match status" value="1"/>
</dbReference>
<name>A0A131X9Q4_9ACAR</name>
<proteinExistence type="evidence at transcript level"/>
<dbReference type="InterPro" id="IPR009060">
    <property type="entry name" value="UBA-like_sf"/>
</dbReference>
<dbReference type="AlphaFoldDB" id="A0A131X9Q4"/>